<proteinExistence type="predicted"/>
<dbReference type="Proteomes" id="UP001054945">
    <property type="component" value="Unassembled WGS sequence"/>
</dbReference>
<dbReference type="AlphaFoldDB" id="A0AAV4NG32"/>
<feature type="domain" description="C2H2-type" evidence="2">
    <location>
        <begin position="22"/>
        <end position="49"/>
    </location>
</feature>
<sequence length="84" mass="9960">MSILMEESNDSVMQEYDDYEPCVCIVCFQEFEHYDELEEHCQIHNGGKPPCCEICNQSFLNESDLTLKEKDWNSKIENTWNEDD</sequence>
<keyword evidence="4" id="KW-1185">Reference proteome</keyword>
<dbReference type="GO" id="GO:0008270">
    <property type="term" value="F:zinc ion binding"/>
    <property type="evidence" value="ECO:0007669"/>
    <property type="project" value="UniProtKB-KW"/>
</dbReference>
<keyword evidence="1" id="KW-0479">Metal-binding</keyword>
<organism evidence="3 4">
    <name type="scientific">Caerostris extrusa</name>
    <name type="common">Bark spider</name>
    <name type="synonym">Caerostris bankana</name>
    <dbReference type="NCBI Taxonomy" id="172846"/>
    <lineage>
        <taxon>Eukaryota</taxon>
        <taxon>Metazoa</taxon>
        <taxon>Ecdysozoa</taxon>
        <taxon>Arthropoda</taxon>
        <taxon>Chelicerata</taxon>
        <taxon>Arachnida</taxon>
        <taxon>Araneae</taxon>
        <taxon>Araneomorphae</taxon>
        <taxon>Entelegynae</taxon>
        <taxon>Araneoidea</taxon>
        <taxon>Araneidae</taxon>
        <taxon>Caerostris</taxon>
    </lineage>
</organism>
<gene>
    <name evidence="3" type="primary">X975_16966</name>
    <name evidence="3" type="ORF">CEXT_522801</name>
</gene>
<dbReference type="PROSITE" id="PS00028">
    <property type="entry name" value="ZINC_FINGER_C2H2_1"/>
    <property type="match status" value="1"/>
</dbReference>
<evidence type="ECO:0000313" key="3">
    <source>
        <dbReference type="EMBL" id="GIX82317.1"/>
    </source>
</evidence>
<dbReference type="PROSITE" id="PS50157">
    <property type="entry name" value="ZINC_FINGER_C2H2_2"/>
    <property type="match status" value="1"/>
</dbReference>
<evidence type="ECO:0000256" key="1">
    <source>
        <dbReference type="PROSITE-ProRule" id="PRU00042"/>
    </source>
</evidence>
<keyword evidence="1" id="KW-0862">Zinc</keyword>
<protein>
    <submittedName>
        <fullName evidence="3">Zinc finger protein 782</fullName>
    </submittedName>
</protein>
<reference evidence="3 4" key="1">
    <citation type="submission" date="2021-06" db="EMBL/GenBank/DDBJ databases">
        <title>Caerostris extrusa draft genome.</title>
        <authorList>
            <person name="Kono N."/>
            <person name="Arakawa K."/>
        </authorList>
    </citation>
    <scope>NUCLEOTIDE SEQUENCE [LARGE SCALE GENOMIC DNA]</scope>
</reference>
<accession>A0AAV4NG32</accession>
<dbReference type="Gene3D" id="3.30.160.60">
    <property type="entry name" value="Classic Zinc Finger"/>
    <property type="match status" value="1"/>
</dbReference>
<name>A0AAV4NG32_CAEEX</name>
<dbReference type="SUPFAM" id="SSF57667">
    <property type="entry name" value="beta-beta-alpha zinc fingers"/>
    <property type="match status" value="1"/>
</dbReference>
<dbReference type="EMBL" id="BPLR01003224">
    <property type="protein sequence ID" value="GIX82317.1"/>
    <property type="molecule type" value="Genomic_DNA"/>
</dbReference>
<comment type="caution">
    <text evidence="3">The sequence shown here is derived from an EMBL/GenBank/DDBJ whole genome shotgun (WGS) entry which is preliminary data.</text>
</comment>
<evidence type="ECO:0000313" key="4">
    <source>
        <dbReference type="Proteomes" id="UP001054945"/>
    </source>
</evidence>
<keyword evidence="1" id="KW-0863">Zinc-finger</keyword>
<dbReference type="InterPro" id="IPR036236">
    <property type="entry name" value="Znf_C2H2_sf"/>
</dbReference>
<dbReference type="InterPro" id="IPR013087">
    <property type="entry name" value="Znf_C2H2_type"/>
</dbReference>
<evidence type="ECO:0000259" key="2">
    <source>
        <dbReference type="PROSITE" id="PS50157"/>
    </source>
</evidence>